<reference evidence="1" key="2">
    <citation type="journal article" date="2015" name="Data Brief">
        <title>Shoot transcriptome of the giant reed, Arundo donax.</title>
        <authorList>
            <person name="Barrero R.A."/>
            <person name="Guerrero F.D."/>
            <person name="Moolhuijzen P."/>
            <person name="Goolsby J.A."/>
            <person name="Tidwell J."/>
            <person name="Bellgard S.E."/>
            <person name="Bellgard M.I."/>
        </authorList>
    </citation>
    <scope>NUCLEOTIDE SEQUENCE</scope>
    <source>
        <tissue evidence="1">Shoot tissue taken approximately 20 cm above the soil surface</tissue>
    </source>
</reference>
<organism evidence="1">
    <name type="scientific">Arundo donax</name>
    <name type="common">Giant reed</name>
    <name type="synonym">Donax arundinaceus</name>
    <dbReference type="NCBI Taxonomy" id="35708"/>
    <lineage>
        <taxon>Eukaryota</taxon>
        <taxon>Viridiplantae</taxon>
        <taxon>Streptophyta</taxon>
        <taxon>Embryophyta</taxon>
        <taxon>Tracheophyta</taxon>
        <taxon>Spermatophyta</taxon>
        <taxon>Magnoliopsida</taxon>
        <taxon>Liliopsida</taxon>
        <taxon>Poales</taxon>
        <taxon>Poaceae</taxon>
        <taxon>PACMAD clade</taxon>
        <taxon>Arundinoideae</taxon>
        <taxon>Arundineae</taxon>
        <taxon>Arundo</taxon>
    </lineage>
</organism>
<name>A0A0A9DF54_ARUDO</name>
<dbReference type="AlphaFoldDB" id="A0A0A9DF54"/>
<accession>A0A0A9DF54</accession>
<reference evidence="1" key="1">
    <citation type="submission" date="2014-09" db="EMBL/GenBank/DDBJ databases">
        <authorList>
            <person name="Magalhaes I.L.F."/>
            <person name="Oliveira U."/>
            <person name="Santos F.R."/>
            <person name="Vidigal T.H.D.A."/>
            <person name="Brescovit A.D."/>
            <person name="Santos A.J."/>
        </authorList>
    </citation>
    <scope>NUCLEOTIDE SEQUENCE</scope>
    <source>
        <tissue evidence="1">Shoot tissue taken approximately 20 cm above the soil surface</tissue>
    </source>
</reference>
<proteinExistence type="predicted"/>
<protein>
    <submittedName>
        <fullName evidence="1">Uncharacterized protein</fullName>
    </submittedName>
</protein>
<evidence type="ECO:0000313" key="1">
    <source>
        <dbReference type="EMBL" id="JAD84260.1"/>
    </source>
</evidence>
<sequence length="62" mass="6533">MVGYDEGGGIACSPVGRGCVVSGNCGHACVLQTWIVVRLVIYPFLPCFLPGSDGIVFDRARC</sequence>
<dbReference type="EMBL" id="GBRH01213635">
    <property type="protein sequence ID" value="JAD84260.1"/>
    <property type="molecule type" value="Transcribed_RNA"/>
</dbReference>